<feature type="domain" description="GP-PDE" evidence="1">
    <location>
        <begin position="1"/>
        <end position="237"/>
    </location>
</feature>
<dbReference type="Proteomes" id="UP000000271">
    <property type="component" value="Chromosome"/>
</dbReference>
<dbReference type="RefSeq" id="WP_013173269.1">
    <property type="nucleotide sequence ID" value="NC_014219.1"/>
</dbReference>
<dbReference type="PROSITE" id="PS51704">
    <property type="entry name" value="GP_PDE"/>
    <property type="match status" value="1"/>
</dbReference>
<dbReference type="eggNOG" id="COG0584">
    <property type="taxonomic scope" value="Bacteria"/>
</dbReference>
<dbReference type="SUPFAM" id="SSF51695">
    <property type="entry name" value="PLC-like phosphodiesterases"/>
    <property type="match status" value="1"/>
</dbReference>
<evidence type="ECO:0000313" key="2">
    <source>
        <dbReference type="EMBL" id="ADH99847.1"/>
    </source>
</evidence>
<protein>
    <submittedName>
        <fullName evidence="2">Glycerophosphoryl diester phosphodiesterase</fullName>
    </submittedName>
</protein>
<dbReference type="Pfam" id="PF03009">
    <property type="entry name" value="GDPD"/>
    <property type="match status" value="1"/>
</dbReference>
<accession>D6XW93</accession>
<evidence type="ECO:0000313" key="3">
    <source>
        <dbReference type="Proteomes" id="UP000000271"/>
    </source>
</evidence>
<dbReference type="GO" id="GO:0006629">
    <property type="term" value="P:lipid metabolic process"/>
    <property type="evidence" value="ECO:0007669"/>
    <property type="project" value="InterPro"/>
</dbReference>
<organism evidence="2 3">
    <name type="scientific">Bacillus selenitireducens (strain ATCC 700615 / DSM 15326 / MLS10)</name>
    <dbReference type="NCBI Taxonomy" id="439292"/>
    <lineage>
        <taxon>Bacteria</taxon>
        <taxon>Bacillati</taxon>
        <taxon>Bacillota</taxon>
        <taxon>Bacilli</taxon>
        <taxon>Bacillales</taxon>
        <taxon>Bacillaceae</taxon>
        <taxon>Salisediminibacterium</taxon>
    </lineage>
</organism>
<keyword evidence="3" id="KW-1185">Reference proteome</keyword>
<dbReference type="PANTHER" id="PTHR46211">
    <property type="entry name" value="GLYCEROPHOSPHORYL DIESTER PHOSPHODIESTERASE"/>
    <property type="match status" value="1"/>
</dbReference>
<dbReference type="Gene3D" id="3.20.20.190">
    <property type="entry name" value="Phosphatidylinositol (PI) phosphodiesterase"/>
    <property type="match status" value="1"/>
</dbReference>
<sequence>MKIIAHRGNKRYAPENTMAAFYSAAGYDVDGIEFDLQLTKDLVPVIIHDPTIDRTTNGRGSVSSFTLNELKQFDAGQRFHDSFRGETIPSFKEFLLWASDYSFTLHIELKLQKSNADLLIRETVKDLEHFEMIDRAVISSFQHGYLEQIKSLNPHLETALLTKTPIFRAVKYAEKMSADGIHIRYNIQNSRFFRRWSNKGVPVRAYHVRKPGQLLLCDKLGVSGIITDDPRAMKSAAERILK</sequence>
<gene>
    <name evidence="2" type="ordered locus">Bsel_2344</name>
</gene>
<dbReference type="EMBL" id="CP001791">
    <property type="protein sequence ID" value="ADH99847.1"/>
    <property type="molecule type" value="Genomic_DNA"/>
</dbReference>
<dbReference type="InterPro" id="IPR030395">
    <property type="entry name" value="GP_PDE_dom"/>
</dbReference>
<dbReference type="KEGG" id="bse:Bsel_2344"/>
<dbReference type="HOGENOM" id="CLU_030006_3_5_9"/>
<dbReference type="InterPro" id="IPR017946">
    <property type="entry name" value="PLC-like_Pdiesterase_TIM-brl"/>
</dbReference>
<dbReference type="GO" id="GO:0008081">
    <property type="term" value="F:phosphoric diester hydrolase activity"/>
    <property type="evidence" value="ECO:0007669"/>
    <property type="project" value="InterPro"/>
</dbReference>
<proteinExistence type="predicted"/>
<dbReference type="STRING" id="439292.Bsel_2344"/>
<dbReference type="PANTHER" id="PTHR46211:SF14">
    <property type="entry name" value="GLYCEROPHOSPHODIESTER PHOSPHODIESTERASE"/>
    <property type="match status" value="1"/>
</dbReference>
<reference evidence="2" key="1">
    <citation type="submission" date="2009-10" db="EMBL/GenBank/DDBJ databases">
        <title>Complete sequence of Bacillus selenitireducens MLS10.</title>
        <authorList>
            <consortium name="US DOE Joint Genome Institute"/>
            <person name="Lucas S."/>
            <person name="Copeland A."/>
            <person name="Lapidus A."/>
            <person name="Glavina del Rio T."/>
            <person name="Dalin E."/>
            <person name="Tice H."/>
            <person name="Bruce D."/>
            <person name="Goodwin L."/>
            <person name="Pitluck S."/>
            <person name="Sims D."/>
            <person name="Brettin T."/>
            <person name="Detter J.C."/>
            <person name="Han C."/>
            <person name="Larimer F."/>
            <person name="Land M."/>
            <person name="Hauser L."/>
            <person name="Kyrpides N."/>
            <person name="Ovchinnikova G."/>
            <person name="Stolz J."/>
        </authorList>
    </citation>
    <scope>NUCLEOTIDE SEQUENCE [LARGE SCALE GENOMIC DNA]</scope>
    <source>
        <strain evidence="2">MLS10</strain>
    </source>
</reference>
<dbReference type="OrthoDB" id="384721at2"/>
<dbReference type="AlphaFoldDB" id="D6XW93"/>
<evidence type="ECO:0000259" key="1">
    <source>
        <dbReference type="PROSITE" id="PS51704"/>
    </source>
</evidence>
<name>D6XW93_BACIE</name>